<dbReference type="CDD" id="cd16012">
    <property type="entry name" value="ALP"/>
    <property type="match status" value="1"/>
</dbReference>
<dbReference type="PANTHER" id="PTHR11596">
    <property type="entry name" value="ALKALINE PHOSPHATASE"/>
    <property type="match status" value="1"/>
</dbReference>
<dbReference type="InterPro" id="IPR039559">
    <property type="entry name" value="AIM6_PI-PLC-like_dom"/>
</dbReference>
<feature type="signal peptide" evidence="5">
    <location>
        <begin position="1"/>
        <end position="20"/>
    </location>
</feature>
<sequence>MQKFFSSLLFLLFFVFQLSAQDSKNYKIHSHNDYLQKAPFWEAYAAGASSIEVDVILKDGKLMAAHEAESIHPARTIESLYLDPIRAGLENESIAEIDFTLLVDLKTEALPTLEVLEKIMLDYADLAFSKSNPKGLKLIISGNRPDPNTYEEYPEWMFFDYQSKNLSADLPWEKIGMVSLSFRQFSIWNGKGRMVEEQRNSLQEFIDLVHSFDKPVRFWGTPDSKTAWKAFHEMGVDYINTDHPAEVANYLSHLSTFVYQNPAIHEIYTPSYEVDGESVAVNQVILMIGDGNGLAQISSGLFANGNNLNLTQIKNMGLIKTQAADDFTTDSAAGATAYATGTKTNNRALGVDPNGKELENLPDILNSYGFNSGIITTDNLTGATPSAFYAHHPERDDSAEIAAFLPKSQLDLFIGGGKSDFESQLDNLKKEGFTLVEDLNDFSATKIGYFASQGSLPKALDGRGDYLKRSTDFALEFLEEKEKPFFLMIEAANIDSGGHSNNSGMVISEMLDFDQVIGTVLEYADNNPGTLVIITADHETGGISIPQGDIDSRTIELAYHSDDHTGIMVPIFAYGAHAGDFRGVYENTEVFHKIMDLVKEYHSPNTVFTYVQPK</sequence>
<dbReference type="CDD" id="cd08577">
    <property type="entry name" value="PI-PLCc_GDPD_SF_unchar3"/>
    <property type="match status" value="1"/>
</dbReference>
<feature type="binding site" evidence="3">
    <location>
        <position position="537"/>
    </location>
    <ligand>
        <name>Zn(2+)</name>
        <dbReference type="ChEBI" id="CHEBI:29105"/>
        <label>2</label>
    </ligand>
</feature>
<comment type="cofactor">
    <cofactor evidence="3">
        <name>Zn(2+)</name>
        <dbReference type="ChEBI" id="CHEBI:29105"/>
    </cofactor>
    <text evidence="3">Binds 2 Zn(2+) ions.</text>
</comment>
<feature type="binding site" evidence="3">
    <location>
        <position position="490"/>
    </location>
    <ligand>
        <name>Mg(2+)</name>
        <dbReference type="ChEBI" id="CHEBI:18420"/>
    </ligand>
</feature>
<evidence type="ECO:0000256" key="2">
    <source>
        <dbReference type="PIRSR" id="PIRSR601952-1"/>
    </source>
</evidence>
<comment type="similarity">
    <text evidence="4">Belongs to the alkaline phosphatase family.</text>
</comment>
<evidence type="ECO:0000313" key="6">
    <source>
        <dbReference type="EMBL" id="MBB6324698.1"/>
    </source>
</evidence>
<reference evidence="6 7" key="1">
    <citation type="submission" date="2020-08" db="EMBL/GenBank/DDBJ databases">
        <title>Genomic Encyclopedia of Type Strains, Phase IV (KMG-IV): sequencing the most valuable type-strain genomes for metagenomic binning, comparative biology and taxonomic classification.</title>
        <authorList>
            <person name="Goeker M."/>
        </authorList>
    </citation>
    <scope>NUCLEOTIDE SEQUENCE [LARGE SCALE GENOMIC DNA]</scope>
    <source>
        <strain evidence="6 7">DSM 102044</strain>
    </source>
</reference>
<comment type="caution">
    <text evidence="6">The sequence shown here is derived from an EMBL/GenBank/DDBJ whole genome shotgun (WGS) entry which is preliminary data.</text>
</comment>
<name>A0A841MPZ2_9BACT</name>
<feature type="binding site" evidence="3">
    <location>
        <position position="290"/>
    </location>
    <ligand>
        <name>Mg(2+)</name>
        <dbReference type="ChEBI" id="CHEBI:18420"/>
    </ligand>
</feature>
<dbReference type="Pfam" id="PF00245">
    <property type="entry name" value="Alk_phosphatase"/>
    <property type="match status" value="2"/>
</dbReference>
<protein>
    <submittedName>
        <fullName evidence="6">Alkaline phosphatase</fullName>
        <ecNumber evidence="6">3.1.3.1</ecNumber>
    </submittedName>
</protein>
<dbReference type="Gene3D" id="3.40.720.10">
    <property type="entry name" value="Alkaline Phosphatase, subunit A"/>
    <property type="match status" value="1"/>
</dbReference>
<feature type="binding site" evidence="3">
    <location>
        <position position="499"/>
    </location>
    <ligand>
        <name>Zn(2+)</name>
        <dbReference type="ChEBI" id="CHEBI:29105"/>
        <label>2</label>
    </ligand>
</feature>
<dbReference type="GO" id="GO:0008081">
    <property type="term" value="F:phosphoric diester hydrolase activity"/>
    <property type="evidence" value="ECO:0007669"/>
    <property type="project" value="InterPro"/>
</dbReference>
<comment type="cofactor">
    <cofactor evidence="3">
        <name>Mg(2+)</name>
        <dbReference type="ChEBI" id="CHEBI:18420"/>
    </cofactor>
    <text evidence="3">Binds 1 Mg(2+) ion.</text>
</comment>
<dbReference type="SUPFAM" id="SSF53649">
    <property type="entry name" value="Alkaline phosphatase-like"/>
    <property type="match status" value="1"/>
</dbReference>
<keyword evidence="6" id="KW-0378">Hydrolase</keyword>
<proteinExistence type="inferred from homology"/>
<keyword evidence="3" id="KW-0862">Zinc</keyword>
<dbReference type="EMBL" id="JACIJO010000001">
    <property type="protein sequence ID" value="MBB6324698.1"/>
    <property type="molecule type" value="Genomic_DNA"/>
</dbReference>
<dbReference type="RefSeq" id="WP_184492663.1">
    <property type="nucleotide sequence ID" value="NZ_JACIJO010000001.1"/>
</dbReference>
<keyword evidence="7" id="KW-1185">Reference proteome</keyword>
<gene>
    <name evidence="6" type="ORF">FHS59_000313</name>
</gene>
<dbReference type="PRINTS" id="PR00113">
    <property type="entry name" value="ALKPHPHTASE"/>
</dbReference>
<accession>A0A841MPZ2</accession>
<keyword evidence="1" id="KW-0597">Phosphoprotein</keyword>
<dbReference type="EC" id="3.1.3.1" evidence="6"/>
<dbReference type="AlphaFoldDB" id="A0A841MPZ2"/>
<dbReference type="InterPro" id="IPR017850">
    <property type="entry name" value="Alkaline_phosphatase_core_sf"/>
</dbReference>
<feature type="binding site" evidence="3">
    <location>
        <position position="290"/>
    </location>
    <ligand>
        <name>Zn(2+)</name>
        <dbReference type="ChEBI" id="CHEBI:29105"/>
        <label>2</label>
    </ligand>
</feature>
<dbReference type="SUPFAM" id="SSF51695">
    <property type="entry name" value="PLC-like phosphodiesterases"/>
    <property type="match status" value="1"/>
</dbReference>
<dbReference type="InterPro" id="IPR017946">
    <property type="entry name" value="PLC-like_Pdiesterase_TIM-brl"/>
</dbReference>
<dbReference type="Proteomes" id="UP000588604">
    <property type="component" value="Unassembled WGS sequence"/>
</dbReference>
<dbReference type="GO" id="GO:0004035">
    <property type="term" value="F:alkaline phosphatase activity"/>
    <property type="evidence" value="ECO:0007669"/>
    <property type="project" value="UniProtKB-EC"/>
</dbReference>
<dbReference type="Gene3D" id="3.20.20.190">
    <property type="entry name" value="Phosphatidylinositol (PI) phosphodiesterase"/>
    <property type="match status" value="1"/>
</dbReference>
<keyword evidence="3" id="KW-0479">Metal-binding</keyword>
<evidence type="ECO:0000256" key="5">
    <source>
        <dbReference type="SAM" id="SignalP"/>
    </source>
</evidence>
<evidence type="ECO:0000256" key="4">
    <source>
        <dbReference type="RuleBase" id="RU003946"/>
    </source>
</evidence>
<feature type="binding site" evidence="3">
    <location>
        <position position="384"/>
    </location>
    <ligand>
        <name>Mg(2+)</name>
        <dbReference type="ChEBI" id="CHEBI:18420"/>
    </ligand>
</feature>
<feature type="active site" description="Phosphoserine intermediate" evidence="2">
    <location>
        <position position="331"/>
    </location>
</feature>
<feature type="binding site" evidence="3">
    <location>
        <position position="495"/>
    </location>
    <ligand>
        <name>Zn(2+)</name>
        <dbReference type="ChEBI" id="CHEBI:29105"/>
        <label>2</label>
    </ligand>
</feature>
<keyword evidence="3" id="KW-0460">Magnesium</keyword>
<organism evidence="6 7">
    <name type="scientific">Algoriphagus iocasae</name>
    <dbReference type="NCBI Taxonomy" id="1836499"/>
    <lineage>
        <taxon>Bacteria</taxon>
        <taxon>Pseudomonadati</taxon>
        <taxon>Bacteroidota</taxon>
        <taxon>Cytophagia</taxon>
        <taxon>Cytophagales</taxon>
        <taxon>Cyclobacteriaceae</taxon>
        <taxon>Algoriphagus</taxon>
    </lineage>
</organism>
<evidence type="ECO:0000256" key="3">
    <source>
        <dbReference type="PIRSR" id="PIRSR601952-2"/>
    </source>
</evidence>
<evidence type="ECO:0000313" key="7">
    <source>
        <dbReference type="Proteomes" id="UP000588604"/>
    </source>
</evidence>
<keyword evidence="5" id="KW-0732">Signal</keyword>
<dbReference type="Pfam" id="PF13653">
    <property type="entry name" value="GDPD_2"/>
    <property type="match status" value="1"/>
</dbReference>
<evidence type="ECO:0000256" key="1">
    <source>
        <dbReference type="ARBA" id="ARBA00022553"/>
    </source>
</evidence>
<dbReference type="SMART" id="SM00098">
    <property type="entry name" value="alkPPc"/>
    <property type="match status" value="1"/>
</dbReference>
<dbReference type="PANTHER" id="PTHR11596:SF5">
    <property type="entry name" value="ALKALINE PHOSPHATASE"/>
    <property type="match status" value="1"/>
</dbReference>
<dbReference type="GO" id="GO:0006629">
    <property type="term" value="P:lipid metabolic process"/>
    <property type="evidence" value="ECO:0007669"/>
    <property type="project" value="InterPro"/>
</dbReference>
<feature type="chain" id="PRO_5032733059" evidence="5">
    <location>
        <begin position="21"/>
        <end position="614"/>
    </location>
</feature>
<dbReference type="GO" id="GO:0046872">
    <property type="term" value="F:metal ion binding"/>
    <property type="evidence" value="ECO:0007669"/>
    <property type="project" value="UniProtKB-KW"/>
</dbReference>
<dbReference type="InterPro" id="IPR001952">
    <property type="entry name" value="Alkaline_phosphatase"/>
</dbReference>
<feature type="binding site" evidence="3">
    <location>
        <position position="538"/>
    </location>
    <ligand>
        <name>Zn(2+)</name>
        <dbReference type="ChEBI" id="CHEBI:29105"/>
        <label>2</label>
    </ligand>
</feature>